<proteinExistence type="predicted"/>
<gene>
    <name evidence="2" type="ORF">KDQ40_14805</name>
</gene>
<dbReference type="KEGG" id="hsin:KDQ40_14805"/>
<evidence type="ECO:0000313" key="3">
    <source>
        <dbReference type="Proteomes" id="UP000682967"/>
    </source>
</evidence>
<organism evidence="2 3">
    <name type="scientific">Haloarcula marismortui ATCC 33800</name>
    <dbReference type="NCBI Taxonomy" id="662476"/>
    <lineage>
        <taxon>Archaea</taxon>
        <taxon>Methanobacteriati</taxon>
        <taxon>Methanobacteriota</taxon>
        <taxon>Stenosarchaea group</taxon>
        <taxon>Halobacteria</taxon>
        <taxon>Halobacteriales</taxon>
        <taxon>Haloarculaceae</taxon>
        <taxon>Haloarcula</taxon>
    </lineage>
</organism>
<dbReference type="Proteomes" id="UP000682967">
    <property type="component" value="Chromosome"/>
</dbReference>
<sequence>MDNKRSGYLDVDISIQGDVDQLGTQMAEELYEEGLGSPEYTASFLATADYPSAVPQEVLKRNVWIGVRAENPDIDSISESDFGQQESLSENNSKGGSEDDFNFGYVAVRGSIEKYLDKAVPAVNSFERYETVLDNAGDDFTVEEAAVSYFVTGQATGSELSETIDRLEESGVAGLKIEAPDRETSWHIFDVESDSFFEVPEVTAKYNSDL</sequence>
<protein>
    <submittedName>
        <fullName evidence="2">Uncharacterized protein</fullName>
    </submittedName>
</protein>
<evidence type="ECO:0000313" key="2">
    <source>
        <dbReference type="EMBL" id="QUJ71941.1"/>
    </source>
</evidence>
<accession>A0A8T8KCJ8</accession>
<name>A0A8T8KCJ8_9EURY</name>
<dbReference type="EMBL" id="CP073366">
    <property type="protein sequence ID" value="QUJ71941.1"/>
    <property type="molecule type" value="Genomic_DNA"/>
</dbReference>
<reference evidence="2" key="1">
    <citation type="submission" date="2021-04" db="EMBL/GenBank/DDBJ databases">
        <title>Complete Genome sequence and Methylome Analysis of the Haloarchaeon Haloarcula sinaiiensis.</title>
        <authorList>
            <person name="Fomenkov A."/>
            <person name="DasSarma P."/>
            <person name="DasSarma S."/>
            <person name="Roberts R.J."/>
        </authorList>
    </citation>
    <scope>NUCLEOTIDE SEQUENCE</scope>
    <source>
        <strain evidence="2">ATCC 33800</strain>
    </source>
</reference>
<feature type="region of interest" description="Disordered" evidence="1">
    <location>
        <begin position="75"/>
        <end position="96"/>
    </location>
</feature>
<feature type="compositionally biased region" description="Polar residues" evidence="1">
    <location>
        <begin position="79"/>
        <end position="95"/>
    </location>
</feature>
<evidence type="ECO:0000256" key="1">
    <source>
        <dbReference type="SAM" id="MobiDB-lite"/>
    </source>
</evidence>
<dbReference type="AlphaFoldDB" id="A0A8T8KCJ8"/>
<dbReference type="RefSeq" id="WP_152418951.1">
    <property type="nucleotide sequence ID" value="NZ_AOLR01000008.1"/>
</dbReference>
<dbReference type="GeneID" id="64824251"/>